<keyword evidence="1" id="KW-0812">Transmembrane</keyword>
<proteinExistence type="predicted"/>
<feature type="transmembrane region" description="Helical" evidence="1">
    <location>
        <begin position="136"/>
        <end position="158"/>
    </location>
</feature>
<dbReference type="AlphaFoldDB" id="A0ABD7PD55"/>
<gene>
    <name evidence="2" type="ORF">SAMEA3729809_05157</name>
</gene>
<dbReference type="EMBL" id="UKAS01000031">
    <property type="protein sequence ID" value="SXF98619.1"/>
    <property type="molecule type" value="Genomic_DNA"/>
</dbReference>
<dbReference type="Proteomes" id="UP000258928">
    <property type="component" value="Unassembled WGS sequence"/>
</dbReference>
<feature type="transmembrane region" description="Helical" evidence="1">
    <location>
        <begin position="170"/>
        <end position="192"/>
    </location>
</feature>
<sequence length="1041" mass="119997">MSGILLNRLTTKVRAQLKRTLKGNKTYKKHRWNLVERAQVYCSTHYLKAMFLLWSMAGSAVLIAIGFRAEFSSFAANYLKNVTKLPEWMSNLLGAQLTIIGIVFPLVVGLISVLFQKKSSRIHIQTAYQLHSGYMFAGLSGLSLAAFILISGLFLSAGDKYLDTVFAVTALIWMFFNIVLSIWFFITSLNILDDKKRDHLMLKYFQSQIVENHILHSLKCSWIQYPGSHIGKDYIKGITILPYSVSSEESLDSVKFHIEDHMEISDVYLGPLNFLLHRLKPVQDKNGSIVILPSLAKRDNKMTLFTSTDVIIPGWWPFFFRKCFIKDQKVNWKEYRHITRDFYGEVYDALGDKNISTFIIATDRLIDTYTTLKKSFGYADGNYIDECHGSGMSFTFSQSFYHDFYSFSNEVVKSLETTGEYFRKIIDVPFSVYRDSDSREIVDFQQCMESLFYVWYVLNNWKRGYGETLSVSQEQRHREVVKDFIGEWESWYMWRRIKARGENRFDDDSAELLYHLYETARIVMTAVMSDDRYASDHSADMLLLWFSRNRFKQHFEQYRWHSFFLTPSYLTQASDKPAWQAILRGNAYSETAALAIIFFNALTDIRLLTAGYILSHVQQKKNVGLKNVIKRLLTSEPVYPTGAHDLMTMSLTSSTDIIDIIIRLECRPCDSEDSWYKTMSNLVKAFSSFNETEIISGRIYMGTYEDVRNIYASYADIAFYLSAKSLPVTQRVRMALNDNLFTYHQKEQIIYQLQRFKRREDSPSDGYLMSDKSFKDKIVRFNETLDAYIQAFSRSMHSELLNADIDTELLKNTDLTLTRELPLMLARDALLSQFSYSTSNSGEIAWTAKSVNGGMSKDILARGISSINSVILTPVSDIKQTLLGDVYHELSQLQPLRTINVRDEYELLKNLRDMTADNEDYTLIFFGTHLGSELREMSYHAERFAELGIILDMKSDLDGLMPVRINNCGIYQVWDNDGGYYSLLVRNNVFGSLNMLSDPDGQPFSTSWHASDEDPLSGWVTTSWKQELGISGSVVARFNHS</sequence>
<comment type="caution">
    <text evidence="2">The sequence shown here is derived from an EMBL/GenBank/DDBJ whole genome shotgun (WGS) entry which is preliminary data.</text>
</comment>
<feature type="transmembrane region" description="Helical" evidence="1">
    <location>
        <begin position="51"/>
        <end position="69"/>
    </location>
</feature>
<organism evidence="2 3">
    <name type="scientific">Klebsiella variicola</name>
    <dbReference type="NCBI Taxonomy" id="244366"/>
    <lineage>
        <taxon>Bacteria</taxon>
        <taxon>Pseudomonadati</taxon>
        <taxon>Pseudomonadota</taxon>
        <taxon>Gammaproteobacteria</taxon>
        <taxon>Enterobacterales</taxon>
        <taxon>Enterobacteriaceae</taxon>
        <taxon>Klebsiella/Raoultella group</taxon>
        <taxon>Klebsiella</taxon>
        <taxon>Klebsiella pneumoniae complex</taxon>
    </lineage>
</organism>
<keyword evidence="1" id="KW-0472">Membrane</keyword>
<protein>
    <submittedName>
        <fullName evidence="2">Uncharacterized protein</fullName>
    </submittedName>
</protein>
<reference evidence="2 3" key="1">
    <citation type="submission" date="2018-08" db="EMBL/GenBank/DDBJ databases">
        <authorList>
            <consortium name="Pathogen Informatics"/>
        </authorList>
    </citation>
    <scope>NUCLEOTIDE SEQUENCE [LARGE SCALE GENOMIC DNA]</scope>
    <source>
        <strain evidence="2 3">EuSCAPE_TR218</strain>
    </source>
</reference>
<name>A0ABD7PD55_KLEVA</name>
<evidence type="ECO:0000313" key="3">
    <source>
        <dbReference type="Proteomes" id="UP000258928"/>
    </source>
</evidence>
<accession>A0ABD7PD55</accession>
<feature type="transmembrane region" description="Helical" evidence="1">
    <location>
        <begin position="89"/>
        <end position="115"/>
    </location>
</feature>
<evidence type="ECO:0000313" key="2">
    <source>
        <dbReference type="EMBL" id="SXF98619.1"/>
    </source>
</evidence>
<dbReference type="RefSeq" id="WP_032736800.1">
    <property type="nucleotide sequence ID" value="NZ_KK737690.1"/>
</dbReference>
<keyword evidence="1" id="KW-1133">Transmembrane helix</keyword>
<evidence type="ECO:0000256" key="1">
    <source>
        <dbReference type="SAM" id="Phobius"/>
    </source>
</evidence>